<keyword evidence="3" id="KW-0812">Transmembrane</keyword>
<sequence length="281" mass="32656">MGFEKQLPHERDDEASVALLTEEPVQDQRSSRSRIRPVVRGLLTLLACLLYTAAIVAVCEWRNSSFSFAQRESLVVPNLLKDSIRYVPLTYGDTDVMTHPLFGEPTEELENNWHELLQYSDVRVPKEEMRRLGREYQGVQFPDGDYYGMVTAHHDLHCLMRFHHHFYLDHYFPNITEEERVLEARHSVHCLDRIKKSIMCLPDTTLTTMRWLDFTPLPSANWSTPRSCMDWSLIDGWAKKNWVNVRAENMMVHPTFGPVAHNTNGTNRIGVASRPHGDHMR</sequence>
<dbReference type="Proteomes" id="UP000308133">
    <property type="component" value="Unassembled WGS sequence"/>
</dbReference>
<feature type="transmembrane region" description="Helical" evidence="3">
    <location>
        <begin position="38"/>
        <end position="58"/>
    </location>
</feature>
<evidence type="ECO:0000313" key="5">
    <source>
        <dbReference type="Proteomes" id="UP000308133"/>
    </source>
</evidence>
<reference evidence="4 5" key="1">
    <citation type="submission" date="2018-02" db="EMBL/GenBank/DDBJ databases">
        <title>Draft genome sequences of Elsinoe sp., causing black scab on jojoba.</title>
        <authorList>
            <person name="Stodart B."/>
            <person name="Jeffress S."/>
            <person name="Ash G."/>
            <person name="Arun Chinnappa K."/>
        </authorList>
    </citation>
    <scope>NUCLEOTIDE SEQUENCE [LARGE SCALE GENOMIC DNA]</scope>
    <source>
        <strain evidence="4 5">Hillstone_2</strain>
    </source>
</reference>
<dbReference type="PANTHER" id="PTHR33365:SF4">
    <property type="entry name" value="CYCLOCHLOROTINE BIOSYNTHESIS PROTEIN O"/>
    <property type="match status" value="1"/>
</dbReference>
<proteinExistence type="inferred from homology"/>
<evidence type="ECO:0000256" key="2">
    <source>
        <dbReference type="ARBA" id="ARBA00035112"/>
    </source>
</evidence>
<comment type="similarity">
    <text evidence="2">Belongs to the ustYa family.</text>
</comment>
<accession>A0A4U7B146</accession>
<comment type="pathway">
    <text evidence="1">Mycotoxin biosynthesis.</text>
</comment>
<gene>
    <name evidence="4" type="ORF">C1H76_6281</name>
</gene>
<evidence type="ECO:0000313" key="4">
    <source>
        <dbReference type="EMBL" id="TKX21784.1"/>
    </source>
</evidence>
<comment type="caution">
    <text evidence="4">The sequence shown here is derived from an EMBL/GenBank/DDBJ whole genome shotgun (WGS) entry which is preliminary data.</text>
</comment>
<protein>
    <submittedName>
        <fullName evidence="4">Uncharacterized protein</fullName>
    </submittedName>
</protein>
<evidence type="ECO:0000256" key="1">
    <source>
        <dbReference type="ARBA" id="ARBA00004685"/>
    </source>
</evidence>
<evidence type="ECO:0000256" key="3">
    <source>
        <dbReference type="SAM" id="Phobius"/>
    </source>
</evidence>
<dbReference type="PANTHER" id="PTHR33365">
    <property type="entry name" value="YALI0B05434P"/>
    <property type="match status" value="1"/>
</dbReference>
<organism evidence="4 5">
    <name type="scientific">Elsinoe australis</name>
    <dbReference type="NCBI Taxonomy" id="40998"/>
    <lineage>
        <taxon>Eukaryota</taxon>
        <taxon>Fungi</taxon>
        <taxon>Dikarya</taxon>
        <taxon>Ascomycota</taxon>
        <taxon>Pezizomycotina</taxon>
        <taxon>Dothideomycetes</taxon>
        <taxon>Dothideomycetidae</taxon>
        <taxon>Myriangiales</taxon>
        <taxon>Elsinoaceae</taxon>
        <taxon>Elsinoe</taxon>
    </lineage>
</organism>
<name>A0A4U7B146_9PEZI</name>
<dbReference type="GO" id="GO:0043386">
    <property type="term" value="P:mycotoxin biosynthetic process"/>
    <property type="evidence" value="ECO:0007669"/>
    <property type="project" value="InterPro"/>
</dbReference>
<dbReference type="InterPro" id="IPR021765">
    <property type="entry name" value="UstYa-like"/>
</dbReference>
<dbReference type="AlphaFoldDB" id="A0A4U7B146"/>
<dbReference type="EMBL" id="PTQR01000080">
    <property type="protein sequence ID" value="TKX21784.1"/>
    <property type="molecule type" value="Genomic_DNA"/>
</dbReference>
<dbReference type="Pfam" id="PF11807">
    <property type="entry name" value="UstYa"/>
    <property type="match status" value="1"/>
</dbReference>
<keyword evidence="3" id="KW-1133">Transmembrane helix</keyword>
<keyword evidence="3" id="KW-0472">Membrane</keyword>